<gene>
    <name evidence="1" type="ORF">AVEN_56070_1</name>
</gene>
<organism evidence="1 2">
    <name type="scientific">Araneus ventricosus</name>
    <name type="common">Orbweaver spider</name>
    <name type="synonym">Epeira ventricosa</name>
    <dbReference type="NCBI Taxonomy" id="182803"/>
    <lineage>
        <taxon>Eukaryota</taxon>
        <taxon>Metazoa</taxon>
        <taxon>Ecdysozoa</taxon>
        <taxon>Arthropoda</taxon>
        <taxon>Chelicerata</taxon>
        <taxon>Arachnida</taxon>
        <taxon>Araneae</taxon>
        <taxon>Araneomorphae</taxon>
        <taxon>Entelegynae</taxon>
        <taxon>Araneoidea</taxon>
        <taxon>Araneidae</taxon>
        <taxon>Araneus</taxon>
    </lineage>
</organism>
<evidence type="ECO:0000313" key="2">
    <source>
        <dbReference type="Proteomes" id="UP000499080"/>
    </source>
</evidence>
<comment type="caution">
    <text evidence="1">The sequence shown here is derived from an EMBL/GenBank/DDBJ whole genome shotgun (WGS) entry which is preliminary data.</text>
</comment>
<protein>
    <submittedName>
        <fullName evidence="1">Uncharacterized protein</fullName>
    </submittedName>
</protein>
<reference evidence="1 2" key="1">
    <citation type="journal article" date="2019" name="Sci. Rep.">
        <title>Orb-weaving spider Araneus ventricosus genome elucidates the spidroin gene catalogue.</title>
        <authorList>
            <person name="Kono N."/>
            <person name="Nakamura H."/>
            <person name="Ohtoshi R."/>
            <person name="Moran D.A.P."/>
            <person name="Shinohara A."/>
            <person name="Yoshida Y."/>
            <person name="Fujiwara M."/>
            <person name="Mori M."/>
            <person name="Tomita M."/>
            <person name="Arakawa K."/>
        </authorList>
    </citation>
    <scope>NUCLEOTIDE SEQUENCE [LARGE SCALE GENOMIC DNA]</scope>
</reference>
<dbReference type="AlphaFoldDB" id="A0A4Y2SD44"/>
<proteinExistence type="predicted"/>
<sequence>MDTFGYHFMASKHIEAPTTSATTVKEMQNHGSNGCKLNSGCVVCLKITYPRTVLLKDKKATLPNALIAMAPTLLVTADAHGIHKIFRKQIAAREKPVKRS</sequence>
<dbReference type="EMBL" id="BGPR01021143">
    <property type="protein sequence ID" value="GBN86148.1"/>
    <property type="molecule type" value="Genomic_DNA"/>
</dbReference>
<keyword evidence="2" id="KW-1185">Reference proteome</keyword>
<accession>A0A4Y2SD44</accession>
<evidence type="ECO:0000313" key="1">
    <source>
        <dbReference type="EMBL" id="GBN86148.1"/>
    </source>
</evidence>
<name>A0A4Y2SD44_ARAVE</name>
<dbReference type="Proteomes" id="UP000499080">
    <property type="component" value="Unassembled WGS sequence"/>
</dbReference>